<protein>
    <submittedName>
        <fullName evidence="2">Uncharacterized protein</fullName>
    </submittedName>
</protein>
<accession>K0RFA7</accession>
<comment type="caution">
    <text evidence="2">The sequence shown here is derived from an EMBL/GenBank/DDBJ whole genome shotgun (WGS) entry which is preliminary data.</text>
</comment>
<proteinExistence type="predicted"/>
<feature type="compositionally biased region" description="Acidic residues" evidence="1">
    <location>
        <begin position="11"/>
        <end position="37"/>
    </location>
</feature>
<sequence>VKEVTKKDPEEGSEEGPEEGPEEGLEEGPEDGYEDTESLFLGAISWLDRYWKKRDP</sequence>
<keyword evidence="3" id="KW-1185">Reference proteome</keyword>
<feature type="non-terminal residue" evidence="2">
    <location>
        <position position="1"/>
    </location>
</feature>
<dbReference type="Proteomes" id="UP000266841">
    <property type="component" value="Unassembled WGS sequence"/>
</dbReference>
<reference evidence="2 3" key="1">
    <citation type="journal article" date="2012" name="Genome Biol.">
        <title>Genome and low-iron response of an oceanic diatom adapted to chronic iron limitation.</title>
        <authorList>
            <person name="Lommer M."/>
            <person name="Specht M."/>
            <person name="Roy A.S."/>
            <person name="Kraemer L."/>
            <person name="Andreson R."/>
            <person name="Gutowska M.A."/>
            <person name="Wolf J."/>
            <person name="Bergner S.V."/>
            <person name="Schilhabel M.B."/>
            <person name="Klostermeier U.C."/>
            <person name="Beiko R.G."/>
            <person name="Rosenstiel P."/>
            <person name="Hippler M."/>
            <person name="Laroche J."/>
        </authorList>
    </citation>
    <scope>NUCLEOTIDE SEQUENCE [LARGE SCALE GENOMIC DNA]</scope>
    <source>
        <strain evidence="2 3">CCMP1005</strain>
    </source>
</reference>
<dbReference type="AlphaFoldDB" id="K0RFA7"/>
<evidence type="ECO:0000256" key="1">
    <source>
        <dbReference type="SAM" id="MobiDB-lite"/>
    </source>
</evidence>
<evidence type="ECO:0000313" key="3">
    <source>
        <dbReference type="Proteomes" id="UP000266841"/>
    </source>
</evidence>
<feature type="compositionally biased region" description="Basic and acidic residues" evidence="1">
    <location>
        <begin position="1"/>
        <end position="10"/>
    </location>
</feature>
<dbReference type="EMBL" id="AGNL01040729">
    <property type="protein sequence ID" value="EJK51940.1"/>
    <property type="molecule type" value="Genomic_DNA"/>
</dbReference>
<organism evidence="2 3">
    <name type="scientific">Thalassiosira oceanica</name>
    <name type="common">Marine diatom</name>
    <dbReference type="NCBI Taxonomy" id="159749"/>
    <lineage>
        <taxon>Eukaryota</taxon>
        <taxon>Sar</taxon>
        <taxon>Stramenopiles</taxon>
        <taxon>Ochrophyta</taxon>
        <taxon>Bacillariophyta</taxon>
        <taxon>Coscinodiscophyceae</taxon>
        <taxon>Thalassiosirophycidae</taxon>
        <taxon>Thalassiosirales</taxon>
        <taxon>Thalassiosiraceae</taxon>
        <taxon>Thalassiosira</taxon>
    </lineage>
</organism>
<feature type="region of interest" description="Disordered" evidence="1">
    <location>
        <begin position="1"/>
        <end position="37"/>
    </location>
</feature>
<evidence type="ECO:0000313" key="2">
    <source>
        <dbReference type="EMBL" id="EJK51940.1"/>
    </source>
</evidence>
<gene>
    <name evidence="2" type="ORF">THAOC_28841</name>
</gene>
<name>K0RFA7_THAOC</name>